<dbReference type="SUPFAM" id="SSF63380">
    <property type="entry name" value="Riboflavin synthase domain-like"/>
    <property type="match status" value="1"/>
</dbReference>
<dbReference type="InterPro" id="IPR001709">
    <property type="entry name" value="Flavoprot_Pyr_Nucl_cyt_Rdtase"/>
</dbReference>
<evidence type="ECO:0000259" key="11">
    <source>
        <dbReference type="PROSITE" id="PS51384"/>
    </source>
</evidence>
<dbReference type="GO" id="GO:0005829">
    <property type="term" value="C:cytosol"/>
    <property type="evidence" value="ECO:0007669"/>
    <property type="project" value="TreeGrafter"/>
</dbReference>
<dbReference type="PATRIC" id="fig|1177179.3.peg.3098"/>
<evidence type="ECO:0000256" key="2">
    <source>
        <dbReference type="ARBA" id="ARBA00001974"/>
    </source>
</evidence>
<dbReference type="InterPro" id="IPR039261">
    <property type="entry name" value="FNR_nucleotide-bd"/>
</dbReference>
<dbReference type="PROSITE" id="PS50902">
    <property type="entry name" value="FLAVODOXIN_LIKE"/>
    <property type="match status" value="1"/>
</dbReference>
<dbReference type="InterPro" id="IPR003097">
    <property type="entry name" value="CysJ-like_FAD-binding"/>
</dbReference>
<evidence type="ECO:0000259" key="10">
    <source>
        <dbReference type="PROSITE" id="PS50902"/>
    </source>
</evidence>
<dbReference type="InterPro" id="IPR017927">
    <property type="entry name" value="FAD-bd_FR_type"/>
</dbReference>
<dbReference type="GO" id="GO:0010181">
    <property type="term" value="F:FMN binding"/>
    <property type="evidence" value="ECO:0007669"/>
    <property type="project" value="InterPro"/>
</dbReference>
<dbReference type="SUPFAM" id="SSF52343">
    <property type="entry name" value="Ferredoxin reductase-like, C-terminal NADP-linked domain"/>
    <property type="match status" value="1"/>
</dbReference>
<comment type="cofactor">
    <cofactor evidence="2">
        <name>FAD</name>
        <dbReference type="ChEBI" id="CHEBI:57692"/>
    </cofactor>
</comment>
<keyword evidence="7" id="KW-0813">Transport</keyword>
<keyword evidence="9" id="KW-0028">Amino-acid biosynthesis</keyword>
<name>L0WAA6_9GAMM</name>
<keyword evidence="13" id="KW-1185">Reference proteome</keyword>
<keyword evidence="8" id="KW-0560">Oxidoreductase</keyword>
<keyword evidence="4" id="KW-0288">FMN</keyword>
<dbReference type="Pfam" id="PF00667">
    <property type="entry name" value="FAD_binding_1"/>
    <property type="match status" value="1"/>
</dbReference>
<dbReference type="AlphaFoldDB" id="L0WAA6"/>
<keyword evidence="9" id="KW-0198">Cysteine biosynthesis</keyword>
<keyword evidence="5" id="KW-0274">FAD</keyword>
<dbReference type="InterPro" id="IPR017938">
    <property type="entry name" value="Riboflavin_synthase-like_b-brl"/>
</dbReference>
<dbReference type="Pfam" id="PF00175">
    <property type="entry name" value="NAD_binding_1"/>
    <property type="match status" value="1"/>
</dbReference>
<keyword evidence="7" id="KW-0249">Electron transport</keyword>
<dbReference type="Gene3D" id="1.20.990.10">
    <property type="entry name" value="NADPH-cytochrome p450 Reductase, Chain A, domain 3"/>
    <property type="match status" value="1"/>
</dbReference>
<dbReference type="GO" id="GO:0019344">
    <property type="term" value="P:cysteine biosynthetic process"/>
    <property type="evidence" value="ECO:0007669"/>
    <property type="project" value="UniProtKB-KW"/>
</dbReference>
<accession>L0WAA6</accession>
<dbReference type="Gene3D" id="2.40.30.10">
    <property type="entry name" value="Translation factors"/>
    <property type="match status" value="1"/>
</dbReference>
<dbReference type="GO" id="GO:0016491">
    <property type="term" value="F:oxidoreductase activity"/>
    <property type="evidence" value="ECO:0007669"/>
    <property type="project" value="UniProtKB-KW"/>
</dbReference>
<dbReference type="Gene3D" id="3.40.50.80">
    <property type="entry name" value="Nucleotide-binding domain of ferredoxin-NADP reductase (FNR) module"/>
    <property type="match status" value="1"/>
</dbReference>
<evidence type="ECO:0000256" key="9">
    <source>
        <dbReference type="ARBA" id="ARBA00023192"/>
    </source>
</evidence>
<dbReference type="PRINTS" id="PR00369">
    <property type="entry name" value="FLAVODOXIN"/>
</dbReference>
<comment type="caution">
    <text evidence="12">The sequence shown here is derived from an EMBL/GenBank/DDBJ whole genome shotgun (WGS) entry which is preliminary data.</text>
</comment>
<dbReference type="STRING" id="1177179.A11A3_15739"/>
<dbReference type="EMBL" id="AMRJ01000038">
    <property type="protein sequence ID" value="EKF73017.1"/>
    <property type="molecule type" value="Genomic_DNA"/>
</dbReference>
<keyword evidence="3" id="KW-0285">Flavoprotein</keyword>
<dbReference type="InterPro" id="IPR029039">
    <property type="entry name" value="Flavoprotein-like_sf"/>
</dbReference>
<reference evidence="12 13" key="1">
    <citation type="journal article" date="2012" name="J. Bacteriol.">
        <title>Genome Sequence of the Alkane-Degrading Bacterium Alcanivorax hongdengensis Type Strain A-11-3.</title>
        <authorList>
            <person name="Lai Q."/>
            <person name="Shao Z."/>
        </authorList>
    </citation>
    <scope>NUCLEOTIDE SEQUENCE [LARGE SCALE GENOMIC DNA]</scope>
    <source>
        <strain evidence="12 13">A-11-3</strain>
    </source>
</reference>
<dbReference type="InterPro" id="IPR001433">
    <property type="entry name" value="OxRdtase_FAD/NAD-bd"/>
</dbReference>
<evidence type="ECO:0000256" key="4">
    <source>
        <dbReference type="ARBA" id="ARBA00022643"/>
    </source>
</evidence>
<dbReference type="PROSITE" id="PS51384">
    <property type="entry name" value="FAD_FR"/>
    <property type="match status" value="1"/>
</dbReference>
<dbReference type="InterPro" id="IPR008254">
    <property type="entry name" value="Flavodoxin/NO_synth"/>
</dbReference>
<dbReference type="Pfam" id="PF00258">
    <property type="entry name" value="Flavodoxin_1"/>
    <property type="match status" value="1"/>
</dbReference>
<dbReference type="PANTHER" id="PTHR19384">
    <property type="entry name" value="NITRIC OXIDE SYNTHASE-RELATED"/>
    <property type="match status" value="1"/>
</dbReference>
<evidence type="ECO:0000313" key="13">
    <source>
        <dbReference type="Proteomes" id="UP000010164"/>
    </source>
</evidence>
<dbReference type="InterPro" id="IPR001094">
    <property type="entry name" value="Flavdoxin-like"/>
</dbReference>
<dbReference type="Proteomes" id="UP000010164">
    <property type="component" value="Unassembled WGS sequence"/>
</dbReference>
<organism evidence="12 13">
    <name type="scientific">Alcanivorax hongdengensis A-11-3</name>
    <dbReference type="NCBI Taxonomy" id="1177179"/>
    <lineage>
        <taxon>Bacteria</taxon>
        <taxon>Pseudomonadati</taxon>
        <taxon>Pseudomonadota</taxon>
        <taxon>Gammaproteobacteria</taxon>
        <taxon>Oceanospirillales</taxon>
        <taxon>Alcanivoracaceae</taxon>
        <taxon>Alcanivorax</taxon>
    </lineage>
</organism>
<dbReference type="SUPFAM" id="SSF52218">
    <property type="entry name" value="Flavoproteins"/>
    <property type="match status" value="1"/>
</dbReference>
<dbReference type="PANTHER" id="PTHR19384:SF128">
    <property type="entry name" value="NADPH OXIDOREDUCTASE A"/>
    <property type="match status" value="1"/>
</dbReference>
<gene>
    <name evidence="12" type="ORF">A11A3_15739</name>
</gene>
<feature type="domain" description="Flavodoxin-like" evidence="10">
    <location>
        <begin position="46"/>
        <end position="184"/>
    </location>
</feature>
<sequence>MNEPQWQQVQQLLRSLDQRQTLWLSGYLAATPQPQDSTPSTHSPSVLIAHGGETGNSHGLALKLADQARDAGIPVEVADLAQLRVRQLTKREHLLVICSTHGDGDPPEPIMPFHDALMADNAPRLEGLNFAVLALGDRSYEQFCVTGQQLDQRLEALGGKRLHARQDCDVDFAEPAARWSQSVLAALPKSDSAAAPIPAAAPATTTISRQNPLDVEVLENLRLSDSRRRQPIHHLELALETTDLALKPGDAVGILADNPPALVAAVLDACNLSGDAAVSVNGQSLPLVQALRQHLDLTLPSSRFLEFWAELSGNDALRHRASADSREQRQYLKQVQIIDLLTQAPATPEPQALVDALRPLQPRLYDVANSLNVIGDELHLTVKDYRYSFVNRTEQGIASRYLLALEAGDSVRLYPHRNARFQLPEQAETPLILIGEGTGIAPYRAFLQELEHQQQNRPVWLIFAEQSFEQDFLYQSDIQLAHANGALTKVDTVFYQDQPGRSLAAVLRDQDATLREWLDQDAHLYFCGDKARLTECEKALAEQLGSELWKPLGKAKRLHRNLY</sequence>
<evidence type="ECO:0000256" key="1">
    <source>
        <dbReference type="ARBA" id="ARBA00001917"/>
    </source>
</evidence>
<feature type="domain" description="FAD-binding FR-type" evidence="11">
    <location>
        <begin position="210"/>
        <end position="424"/>
    </location>
</feature>
<dbReference type="GO" id="GO:0050660">
    <property type="term" value="F:flavin adenine dinucleotide binding"/>
    <property type="evidence" value="ECO:0007669"/>
    <property type="project" value="TreeGrafter"/>
</dbReference>
<dbReference type="InterPro" id="IPR023173">
    <property type="entry name" value="NADPH_Cyt_P450_Rdtase_alpha"/>
</dbReference>
<protein>
    <submittedName>
        <fullName evidence="12">NADPH-sulfite reductase</fullName>
    </submittedName>
</protein>
<evidence type="ECO:0000256" key="6">
    <source>
        <dbReference type="ARBA" id="ARBA00022857"/>
    </source>
</evidence>
<comment type="cofactor">
    <cofactor evidence="1">
        <name>FMN</name>
        <dbReference type="ChEBI" id="CHEBI:58210"/>
    </cofactor>
</comment>
<dbReference type="Gene3D" id="3.40.50.360">
    <property type="match status" value="1"/>
</dbReference>
<evidence type="ECO:0000313" key="12">
    <source>
        <dbReference type="EMBL" id="EKF73017.1"/>
    </source>
</evidence>
<evidence type="ECO:0000256" key="8">
    <source>
        <dbReference type="ARBA" id="ARBA00023002"/>
    </source>
</evidence>
<dbReference type="PRINTS" id="PR00371">
    <property type="entry name" value="FPNCR"/>
</dbReference>
<evidence type="ECO:0000256" key="3">
    <source>
        <dbReference type="ARBA" id="ARBA00022630"/>
    </source>
</evidence>
<keyword evidence="6" id="KW-0521">NADP</keyword>
<dbReference type="eggNOG" id="COG0369">
    <property type="taxonomic scope" value="Bacteria"/>
</dbReference>
<evidence type="ECO:0000256" key="7">
    <source>
        <dbReference type="ARBA" id="ARBA00022982"/>
    </source>
</evidence>
<proteinExistence type="predicted"/>
<evidence type="ECO:0000256" key="5">
    <source>
        <dbReference type="ARBA" id="ARBA00022827"/>
    </source>
</evidence>